<proteinExistence type="predicted"/>
<name>A0A6C2D4P0_9RHOO</name>
<dbReference type="EMBL" id="SDKK01000004">
    <property type="protein sequence ID" value="TYC60951.1"/>
    <property type="molecule type" value="Genomic_DNA"/>
</dbReference>
<dbReference type="AlphaFoldDB" id="A0A6C2D4P0"/>
<dbReference type="Proteomes" id="UP000389128">
    <property type="component" value="Unassembled WGS sequence"/>
</dbReference>
<reference evidence="1 2" key="1">
    <citation type="submission" date="2019-01" db="EMBL/GenBank/DDBJ databases">
        <title>Zoogloea oleivorans genome sequencing and assembly.</title>
        <authorList>
            <person name="Tancsics A."/>
            <person name="Farkas M."/>
            <person name="Kriszt B."/>
            <person name="Maroti G."/>
            <person name="Horvath B."/>
        </authorList>
    </citation>
    <scope>NUCLEOTIDE SEQUENCE [LARGE SCALE GENOMIC DNA]</scope>
    <source>
        <strain evidence="1 2">Buc</strain>
    </source>
</reference>
<comment type="caution">
    <text evidence="1">The sequence shown here is derived from an EMBL/GenBank/DDBJ whole genome shotgun (WGS) entry which is preliminary data.</text>
</comment>
<sequence length="142" mass="15331">MLRHAAPKLPSDFVGLGIVFYDSLMSLPHLQLEVVGDERFDLPVLGLELICDVLARTARQSSPWHDGFHFVHASSGSLTHLCQFIAPPLPNASDATPRASGARHMTALLASQVVGIASIGLLTHEHAASIYEAGRLTWSEIL</sequence>
<accession>A0A6C2D4P0</accession>
<evidence type="ECO:0000313" key="2">
    <source>
        <dbReference type="Proteomes" id="UP000389128"/>
    </source>
</evidence>
<protein>
    <submittedName>
        <fullName evidence="1">Uncharacterized protein</fullName>
    </submittedName>
</protein>
<organism evidence="1 2">
    <name type="scientific">Zoogloea oleivorans</name>
    <dbReference type="NCBI Taxonomy" id="1552750"/>
    <lineage>
        <taxon>Bacteria</taxon>
        <taxon>Pseudomonadati</taxon>
        <taxon>Pseudomonadota</taxon>
        <taxon>Betaproteobacteria</taxon>
        <taxon>Rhodocyclales</taxon>
        <taxon>Zoogloeaceae</taxon>
        <taxon>Zoogloea</taxon>
    </lineage>
</organism>
<dbReference type="OrthoDB" id="1348882at2"/>
<keyword evidence="2" id="KW-1185">Reference proteome</keyword>
<evidence type="ECO:0000313" key="1">
    <source>
        <dbReference type="EMBL" id="TYC60951.1"/>
    </source>
</evidence>
<gene>
    <name evidence="1" type="ORF">ETQ85_05830</name>
</gene>